<name>A0ABQ5IT74_9ASTR</name>
<proteinExistence type="predicted"/>
<sequence>MSQSRHHDMSESVKSHKSPTAELFDVDSEKISIVTVNTKEYDSDVLARSQGYCGFMKKSISANEREVTAGDSAGNALGANHRLSAVSLDETLKKNLEQYSTLPPLDKLQKLNPFKEDIS</sequence>
<dbReference type="EMBL" id="BQNB010021155">
    <property type="protein sequence ID" value="GJU03461.1"/>
    <property type="molecule type" value="Genomic_DNA"/>
</dbReference>
<evidence type="ECO:0000313" key="2">
    <source>
        <dbReference type="EMBL" id="GJU03461.1"/>
    </source>
</evidence>
<evidence type="ECO:0000256" key="1">
    <source>
        <dbReference type="SAM" id="MobiDB-lite"/>
    </source>
</evidence>
<evidence type="ECO:0000313" key="3">
    <source>
        <dbReference type="Proteomes" id="UP001151760"/>
    </source>
</evidence>
<accession>A0ABQ5IT74</accession>
<feature type="region of interest" description="Disordered" evidence="1">
    <location>
        <begin position="1"/>
        <end position="21"/>
    </location>
</feature>
<gene>
    <name evidence="2" type="ORF">Tco_1113799</name>
</gene>
<reference evidence="2" key="2">
    <citation type="submission" date="2022-01" db="EMBL/GenBank/DDBJ databases">
        <authorList>
            <person name="Yamashiro T."/>
            <person name="Shiraishi A."/>
            <person name="Satake H."/>
            <person name="Nakayama K."/>
        </authorList>
    </citation>
    <scope>NUCLEOTIDE SEQUENCE</scope>
</reference>
<keyword evidence="3" id="KW-1185">Reference proteome</keyword>
<organism evidence="2 3">
    <name type="scientific">Tanacetum coccineum</name>
    <dbReference type="NCBI Taxonomy" id="301880"/>
    <lineage>
        <taxon>Eukaryota</taxon>
        <taxon>Viridiplantae</taxon>
        <taxon>Streptophyta</taxon>
        <taxon>Embryophyta</taxon>
        <taxon>Tracheophyta</taxon>
        <taxon>Spermatophyta</taxon>
        <taxon>Magnoliopsida</taxon>
        <taxon>eudicotyledons</taxon>
        <taxon>Gunneridae</taxon>
        <taxon>Pentapetalae</taxon>
        <taxon>asterids</taxon>
        <taxon>campanulids</taxon>
        <taxon>Asterales</taxon>
        <taxon>Asteraceae</taxon>
        <taxon>Asteroideae</taxon>
        <taxon>Anthemideae</taxon>
        <taxon>Anthemidinae</taxon>
        <taxon>Tanacetum</taxon>
    </lineage>
</organism>
<reference evidence="2" key="1">
    <citation type="journal article" date="2022" name="Int. J. Mol. Sci.">
        <title>Draft Genome of Tanacetum Coccineum: Genomic Comparison of Closely Related Tanacetum-Family Plants.</title>
        <authorList>
            <person name="Yamashiro T."/>
            <person name="Shiraishi A."/>
            <person name="Nakayama K."/>
            <person name="Satake H."/>
        </authorList>
    </citation>
    <scope>NUCLEOTIDE SEQUENCE</scope>
</reference>
<protein>
    <submittedName>
        <fullName evidence="2">Uncharacterized protein</fullName>
    </submittedName>
</protein>
<feature type="compositionally biased region" description="Basic and acidic residues" evidence="1">
    <location>
        <begin position="1"/>
        <end position="14"/>
    </location>
</feature>
<dbReference type="Proteomes" id="UP001151760">
    <property type="component" value="Unassembled WGS sequence"/>
</dbReference>
<comment type="caution">
    <text evidence="2">The sequence shown here is derived from an EMBL/GenBank/DDBJ whole genome shotgun (WGS) entry which is preliminary data.</text>
</comment>